<organism evidence="2 3">
    <name type="scientific">Brochothrix thermosphacta</name>
    <name type="common">Microbacterium thermosphactum</name>
    <dbReference type="NCBI Taxonomy" id="2756"/>
    <lineage>
        <taxon>Bacteria</taxon>
        <taxon>Bacillati</taxon>
        <taxon>Bacillota</taxon>
        <taxon>Bacilli</taxon>
        <taxon>Bacillales</taxon>
        <taxon>Listeriaceae</taxon>
        <taxon>Brochothrix</taxon>
    </lineage>
</organism>
<evidence type="ECO:0000256" key="1">
    <source>
        <dbReference type="SAM" id="Phobius"/>
    </source>
</evidence>
<feature type="transmembrane region" description="Helical" evidence="1">
    <location>
        <begin position="57"/>
        <end position="74"/>
    </location>
</feature>
<keyword evidence="1" id="KW-0472">Membrane</keyword>
<evidence type="ECO:0000313" key="2">
    <source>
        <dbReference type="EMBL" id="ATF25143.1"/>
    </source>
</evidence>
<gene>
    <name evidence="2" type="ORF">CNY62_01405</name>
</gene>
<protein>
    <submittedName>
        <fullName evidence="2">Uncharacterized protein</fullName>
    </submittedName>
</protein>
<keyword evidence="3" id="KW-1185">Reference proteome</keyword>
<accession>A0A1D2KDP3</accession>
<sequence length="96" mass="10714">MDTIIRLVLIAAIIAFQTFSGRIGNKYLGSILPIIFIGFIIYSFVIVQLSFSFKDLFMSFLGLTVLASMYAGGVEAKKKKLKKELDKMKAKDISAR</sequence>
<dbReference type="EMBL" id="CP023483">
    <property type="protein sequence ID" value="ATF25143.1"/>
    <property type="molecule type" value="Genomic_DNA"/>
</dbReference>
<keyword evidence="1" id="KW-0812">Transmembrane</keyword>
<dbReference type="AlphaFoldDB" id="A0A1D2KDP3"/>
<dbReference type="Proteomes" id="UP000243591">
    <property type="component" value="Chromosome"/>
</dbReference>
<feature type="transmembrane region" description="Helical" evidence="1">
    <location>
        <begin position="6"/>
        <end position="24"/>
    </location>
</feature>
<reference evidence="2 3" key="1">
    <citation type="submission" date="2017-09" db="EMBL/GenBank/DDBJ databases">
        <title>Complete Genome Sequences of Two Strains of the Meat Spoilage Bacterium Brochothrix thermosphacta Isolated from Ground Chicken.</title>
        <authorList>
            <person name="Paoli G.C."/>
            <person name="Wijey C."/>
            <person name="Chen C.-Y."/>
            <person name="Nguyen L."/>
            <person name="Yan X."/>
            <person name="Irwin P.L."/>
        </authorList>
    </citation>
    <scope>NUCLEOTIDE SEQUENCE [LARGE SCALE GENOMIC DNA]</scope>
    <source>
        <strain evidence="2 3">BI</strain>
    </source>
</reference>
<dbReference type="KEGG" id="bths:CNY62_01405"/>
<dbReference type="RefSeq" id="WP_069126046.1">
    <property type="nucleotide sequence ID" value="NZ_CBCPHX010000008.1"/>
</dbReference>
<name>A0A1D2KDP3_BROTH</name>
<feature type="transmembrane region" description="Helical" evidence="1">
    <location>
        <begin position="31"/>
        <end position="51"/>
    </location>
</feature>
<keyword evidence="1" id="KW-1133">Transmembrane helix</keyword>
<evidence type="ECO:0000313" key="3">
    <source>
        <dbReference type="Proteomes" id="UP000243591"/>
    </source>
</evidence>
<proteinExistence type="predicted"/>